<feature type="compositionally biased region" description="Polar residues" evidence="1">
    <location>
        <begin position="42"/>
        <end position="60"/>
    </location>
</feature>
<evidence type="ECO:0000256" key="1">
    <source>
        <dbReference type="SAM" id="MobiDB-lite"/>
    </source>
</evidence>
<dbReference type="RefSeq" id="WP_183900359.1">
    <property type="nucleotide sequence ID" value="NZ_JACIDW010000006.1"/>
</dbReference>
<evidence type="ECO:0000313" key="3">
    <source>
        <dbReference type="Proteomes" id="UP000582090"/>
    </source>
</evidence>
<proteinExistence type="predicted"/>
<dbReference type="Proteomes" id="UP000582090">
    <property type="component" value="Unassembled WGS sequence"/>
</dbReference>
<evidence type="ECO:0000313" key="2">
    <source>
        <dbReference type="EMBL" id="MBB3964734.1"/>
    </source>
</evidence>
<keyword evidence="3" id="KW-1185">Reference proteome</keyword>
<dbReference type="EMBL" id="JACIDW010000006">
    <property type="protein sequence ID" value="MBB3964734.1"/>
    <property type="molecule type" value="Genomic_DNA"/>
</dbReference>
<feature type="region of interest" description="Disordered" evidence="1">
    <location>
        <begin position="38"/>
        <end position="60"/>
    </location>
</feature>
<gene>
    <name evidence="2" type="ORF">GGQ67_002397</name>
</gene>
<reference evidence="2 3" key="1">
    <citation type="submission" date="2020-08" db="EMBL/GenBank/DDBJ databases">
        <title>Genomic Encyclopedia of Type Strains, Phase IV (KMG-IV): sequencing the most valuable type-strain genomes for metagenomic binning, comparative biology and taxonomic classification.</title>
        <authorList>
            <person name="Goeker M."/>
        </authorList>
    </citation>
    <scope>NUCLEOTIDE SEQUENCE [LARGE SCALE GENOMIC DNA]</scope>
    <source>
        <strain evidence="2 3">DSM 26575</strain>
    </source>
</reference>
<sequence length="60" mass="6532">MTVNTVPVDLSMKPVDLSMKHESEWRAIRAVATRGGDIMTAGSRQNPMVSSKASQERVSS</sequence>
<name>A0A7W6GBF2_9HYPH</name>
<organism evidence="2 3">
    <name type="scientific">Rhizobium metallidurans</name>
    <dbReference type="NCBI Taxonomy" id="1265931"/>
    <lineage>
        <taxon>Bacteria</taxon>
        <taxon>Pseudomonadati</taxon>
        <taxon>Pseudomonadota</taxon>
        <taxon>Alphaproteobacteria</taxon>
        <taxon>Hyphomicrobiales</taxon>
        <taxon>Rhizobiaceae</taxon>
        <taxon>Rhizobium/Agrobacterium group</taxon>
        <taxon>Rhizobium</taxon>
    </lineage>
</organism>
<accession>A0A7W6GBF2</accession>
<dbReference type="AlphaFoldDB" id="A0A7W6GBF2"/>
<protein>
    <submittedName>
        <fullName evidence="2">Uncharacterized protein</fullName>
    </submittedName>
</protein>
<comment type="caution">
    <text evidence="2">The sequence shown here is derived from an EMBL/GenBank/DDBJ whole genome shotgun (WGS) entry which is preliminary data.</text>
</comment>